<dbReference type="Proteomes" id="UP000179023">
    <property type="component" value="Unassembled WGS sequence"/>
</dbReference>
<dbReference type="AlphaFoldDB" id="A0A1G2KKS4"/>
<keyword evidence="1" id="KW-1133">Transmembrane helix</keyword>
<accession>A0A1G2KKS4</accession>
<sequence>MNQDVGEVFGGLFLMMLFFAVFGLVDASFQKDADQKRNDEARLVVEQRLAERFFGKVESSIPAFENGELRYVVFVAGVGHKAMSAEDIPHKLSGGEILRLRWKADPICFGGYYYFYCNLAHGVSPREVVFESRL</sequence>
<evidence type="ECO:0000313" key="3">
    <source>
        <dbReference type="Proteomes" id="UP000179023"/>
    </source>
</evidence>
<protein>
    <submittedName>
        <fullName evidence="2">Uncharacterized protein</fullName>
    </submittedName>
</protein>
<dbReference type="EMBL" id="MHQI01000049">
    <property type="protein sequence ID" value="OGZ99050.1"/>
    <property type="molecule type" value="Genomic_DNA"/>
</dbReference>
<proteinExistence type="predicted"/>
<name>A0A1G2KKS4_9BACT</name>
<gene>
    <name evidence="2" type="ORF">A3C07_02725</name>
</gene>
<keyword evidence="1" id="KW-0472">Membrane</keyword>
<comment type="caution">
    <text evidence="2">The sequence shown here is derived from an EMBL/GenBank/DDBJ whole genome shotgun (WGS) entry which is preliminary data.</text>
</comment>
<organism evidence="2 3">
    <name type="scientific">Candidatus Sungbacteria bacterium RIFCSPHIGHO2_02_FULL_47_11</name>
    <dbReference type="NCBI Taxonomy" id="1802270"/>
    <lineage>
        <taxon>Bacteria</taxon>
        <taxon>Candidatus Sungiibacteriota</taxon>
    </lineage>
</organism>
<evidence type="ECO:0000313" key="2">
    <source>
        <dbReference type="EMBL" id="OGZ99050.1"/>
    </source>
</evidence>
<evidence type="ECO:0000256" key="1">
    <source>
        <dbReference type="SAM" id="Phobius"/>
    </source>
</evidence>
<reference evidence="2 3" key="1">
    <citation type="journal article" date="2016" name="Nat. Commun.">
        <title>Thousands of microbial genomes shed light on interconnected biogeochemical processes in an aquifer system.</title>
        <authorList>
            <person name="Anantharaman K."/>
            <person name="Brown C.T."/>
            <person name="Hug L.A."/>
            <person name="Sharon I."/>
            <person name="Castelle C.J."/>
            <person name="Probst A.J."/>
            <person name="Thomas B.C."/>
            <person name="Singh A."/>
            <person name="Wilkins M.J."/>
            <person name="Karaoz U."/>
            <person name="Brodie E.L."/>
            <person name="Williams K.H."/>
            <person name="Hubbard S.S."/>
            <person name="Banfield J.F."/>
        </authorList>
    </citation>
    <scope>NUCLEOTIDE SEQUENCE [LARGE SCALE GENOMIC DNA]</scope>
</reference>
<dbReference type="STRING" id="1802270.A3C07_02725"/>
<feature type="transmembrane region" description="Helical" evidence="1">
    <location>
        <begin position="12"/>
        <end position="29"/>
    </location>
</feature>
<keyword evidence="1" id="KW-0812">Transmembrane</keyword>